<evidence type="ECO:0000313" key="3">
    <source>
        <dbReference type="Proteomes" id="UP001430584"/>
    </source>
</evidence>
<reference evidence="2 3" key="1">
    <citation type="submission" date="2024-02" db="EMBL/GenBank/DDBJ databases">
        <title>De novo assembly and annotation of 12 fungi associated with fruit tree decline syndrome in Ontario, Canada.</title>
        <authorList>
            <person name="Sulman M."/>
            <person name="Ellouze W."/>
            <person name="Ilyukhin E."/>
        </authorList>
    </citation>
    <scope>NUCLEOTIDE SEQUENCE [LARGE SCALE GENOMIC DNA]</scope>
    <source>
        <strain evidence="2 3">FDS-637</strain>
    </source>
</reference>
<evidence type="ECO:0000256" key="1">
    <source>
        <dbReference type="SAM" id="Coils"/>
    </source>
</evidence>
<proteinExistence type="predicted"/>
<accession>A0ABR3CLU9</accession>
<dbReference type="PANTHER" id="PTHR40619:SF3">
    <property type="entry name" value="FUNGAL STAND N-TERMINAL GOODBYE DOMAIN-CONTAINING PROTEIN"/>
    <property type="match status" value="1"/>
</dbReference>
<keyword evidence="3" id="KW-1185">Reference proteome</keyword>
<dbReference type="EMBL" id="JAJVCZ030000003">
    <property type="protein sequence ID" value="KAL0261590.1"/>
    <property type="molecule type" value="Genomic_DNA"/>
</dbReference>
<name>A0ABR3CLU9_9PEZI</name>
<organism evidence="2 3">
    <name type="scientific">Diplodia seriata</name>
    <dbReference type="NCBI Taxonomy" id="420778"/>
    <lineage>
        <taxon>Eukaryota</taxon>
        <taxon>Fungi</taxon>
        <taxon>Dikarya</taxon>
        <taxon>Ascomycota</taxon>
        <taxon>Pezizomycotina</taxon>
        <taxon>Dothideomycetes</taxon>
        <taxon>Dothideomycetes incertae sedis</taxon>
        <taxon>Botryosphaeriales</taxon>
        <taxon>Botryosphaeriaceae</taxon>
        <taxon>Diplodia</taxon>
    </lineage>
</organism>
<protein>
    <submittedName>
        <fullName evidence="2">Uncharacterized protein</fullName>
    </submittedName>
</protein>
<evidence type="ECO:0000313" key="2">
    <source>
        <dbReference type="EMBL" id="KAL0261590.1"/>
    </source>
</evidence>
<dbReference type="GeneID" id="92007105"/>
<comment type="caution">
    <text evidence="2">The sequence shown here is derived from an EMBL/GenBank/DDBJ whole genome shotgun (WGS) entry which is preliminary data.</text>
</comment>
<dbReference type="Proteomes" id="UP001430584">
    <property type="component" value="Unassembled WGS sequence"/>
</dbReference>
<gene>
    <name evidence="2" type="ORF">SLS55_003020</name>
</gene>
<keyword evidence="1" id="KW-0175">Coiled coil</keyword>
<dbReference type="PANTHER" id="PTHR40619">
    <property type="entry name" value="FUNGAL STAND N-TERMINAL GOODBYE DOMAIN-CONTAINING PROTEIN"/>
    <property type="match status" value="1"/>
</dbReference>
<sequence>MDNLRSQASLKGRPKPGYDIRAKDDWDGVYDLLAVARTQYQREGGAVGLLRRVRRRAADNVGPVAETARISSKLTPNDSYATPVLGAVEVLLDAVKTAANVRKQVLEGFDGLIPIFSDVELFLGTFPQDHNIWNASVDLTTTTLEAVERAIAFFVSNEFRKGASAIFHGSDYQASLLESLKRIEEKSRNLMGEAMKSHIHEVHIYSRETRMLQKQILEEQKQMRHEQQQMADGLFNRFNDLLTEHERSRNRLQAELSIVHQENMYLKVQNWKLEQRRLTPSPPPQPPSQAREWFINQTALRRMLDIPDFDLIDAAFINDKKPQLSSRHLAQAEQIASASLFHDWMVSPRSARLLVQWDAPTPPRTVGGISPLSTFCAAMARALQTRGPRFIPLLWFCGRHSDIDDEENAHTGARSMLASLIDQLLRRHDFDTRPLHRDLDLSALQSRSPVALAKLLDWLIRHLPPTTTVVLIVDGVVLFEREEFQDEALPALSGLLRLAADDVTDGVSGAAAVKVLFASAPGTDVVRAAFEPQGLVLDVGALPRIACAPSEERLARELEGEAGGV</sequence>
<dbReference type="RefSeq" id="XP_066634619.1">
    <property type="nucleotide sequence ID" value="XM_066774500.1"/>
</dbReference>
<feature type="coiled-coil region" evidence="1">
    <location>
        <begin position="235"/>
        <end position="262"/>
    </location>
</feature>